<feature type="compositionally biased region" description="Acidic residues" evidence="1">
    <location>
        <begin position="475"/>
        <end position="484"/>
    </location>
</feature>
<protein>
    <recommendedName>
        <fullName evidence="2">HNH nuclease domain-containing protein</fullName>
    </recommendedName>
</protein>
<evidence type="ECO:0000259" key="2">
    <source>
        <dbReference type="Pfam" id="PF13391"/>
    </source>
</evidence>
<feature type="domain" description="HNH nuclease" evidence="2">
    <location>
        <begin position="205"/>
        <end position="285"/>
    </location>
</feature>
<evidence type="ECO:0000313" key="3">
    <source>
        <dbReference type="EMBL" id="KUI73262.1"/>
    </source>
</evidence>
<feature type="region of interest" description="Disordered" evidence="1">
    <location>
        <begin position="405"/>
        <end position="424"/>
    </location>
</feature>
<keyword evidence="4" id="KW-1185">Reference proteome</keyword>
<feature type="region of interest" description="Disordered" evidence="1">
    <location>
        <begin position="446"/>
        <end position="500"/>
    </location>
</feature>
<dbReference type="Proteomes" id="UP000078559">
    <property type="component" value="Chromosome 10"/>
</dbReference>
<reference evidence="3" key="1">
    <citation type="submission" date="2014-12" db="EMBL/GenBank/DDBJ databases">
        <title>Genome Sequence of Valsa Canker Pathogens Uncovers a Specific Adaption of Colonization on Woody Bark.</title>
        <authorList>
            <person name="Yin Z."/>
            <person name="Liu H."/>
            <person name="Gao X."/>
            <person name="Li Z."/>
            <person name="Song N."/>
            <person name="Ke X."/>
            <person name="Dai Q."/>
            <person name="Wu Y."/>
            <person name="Sun Y."/>
            <person name="Xu J.-R."/>
            <person name="Kang Z.K."/>
            <person name="Wang L."/>
            <person name="Huang L."/>
        </authorList>
    </citation>
    <scope>NUCLEOTIDE SEQUENCE [LARGE SCALE GENOMIC DNA]</scope>
    <source>
        <strain evidence="3">03-8</strain>
    </source>
</reference>
<dbReference type="Pfam" id="PF13391">
    <property type="entry name" value="HNH_2"/>
    <property type="match status" value="1"/>
</dbReference>
<feature type="compositionally biased region" description="Low complexity" evidence="1">
    <location>
        <begin position="368"/>
        <end position="383"/>
    </location>
</feature>
<name>A0A194WAB3_CYTMA</name>
<feature type="compositionally biased region" description="Basic and acidic residues" evidence="1">
    <location>
        <begin position="450"/>
        <end position="474"/>
    </location>
</feature>
<proteinExistence type="predicted"/>
<organism evidence="3 4">
    <name type="scientific">Cytospora mali</name>
    <name type="common">Apple Valsa canker fungus</name>
    <name type="synonym">Valsa mali</name>
    <dbReference type="NCBI Taxonomy" id="578113"/>
    <lineage>
        <taxon>Eukaryota</taxon>
        <taxon>Fungi</taxon>
        <taxon>Dikarya</taxon>
        <taxon>Ascomycota</taxon>
        <taxon>Pezizomycotina</taxon>
        <taxon>Sordariomycetes</taxon>
        <taxon>Sordariomycetidae</taxon>
        <taxon>Diaporthales</taxon>
        <taxon>Cytosporaceae</taxon>
        <taxon>Cytospora</taxon>
    </lineage>
</organism>
<feature type="region of interest" description="Disordered" evidence="1">
    <location>
        <begin position="353"/>
        <end position="386"/>
    </location>
</feature>
<sequence length="500" mass="55912">MAGLVKEQRSQSWNVRLFIDSNRIAGVYQRDDLLRITDIAYELELCLIFNKPAEAMAWKPALLPVTASRSLIILDRQDERPFPTPVPDATDDYNYVFHSPQCARRDPHSLQDPCIHCPERPTRRVDPRYLEIGKQSQDSISIAPVRKKRQSISSSIVSCNSSPSPIKTEDLDEVCLPRSEVISSERARPIIDTFRATILAAGNTCVITDRGKPWSFSVAAGTGLEAAHVVPQIHWNTYPVDNNGRVAKTDRELSVAWLSTWAVGNGLLMMSHLHKCFNLRLFSIHPTRHTVRAFVDYDLLIDYYGKKVKLPKDIDKRALQYHWDMCCLENTPASTVDFDSGTLSNIPELPKPLRSSNISLGDPSKGVAPQASDKQASDAQASDTHNASQALPDLQTFRLTSFMASDATPCPSSPPPSEPALEGHSGYRVIKDPALAEELRKQGWNVVRINKSDTKDSDEKCGRGRSIEKRRCVATEEEAEGDSDEGSRDGMHRRKKQRLE</sequence>
<evidence type="ECO:0000256" key="1">
    <source>
        <dbReference type="SAM" id="MobiDB-lite"/>
    </source>
</evidence>
<evidence type="ECO:0000313" key="4">
    <source>
        <dbReference type="Proteomes" id="UP000078559"/>
    </source>
</evidence>
<dbReference type="OrthoDB" id="2142759at2759"/>
<feature type="compositionally biased region" description="Basic residues" evidence="1">
    <location>
        <begin position="491"/>
        <end position="500"/>
    </location>
</feature>
<dbReference type="EMBL" id="CM003107">
    <property type="protein sequence ID" value="KUI73262.1"/>
    <property type="molecule type" value="Genomic_DNA"/>
</dbReference>
<dbReference type="InterPro" id="IPR003615">
    <property type="entry name" value="HNH_nuc"/>
</dbReference>
<accession>A0A194WAB3</accession>
<dbReference type="AlphaFoldDB" id="A0A194WAB3"/>
<gene>
    <name evidence="3" type="ORF">VM1G_09062</name>
</gene>